<evidence type="ECO:0000313" key="1">
    <source>
        <dbReference type="EMBL" id="SUP83811.1"/>
    </source>
</evidence>
<organism evidence="1 2">
    <name type="scientific">Yersinia pseudotuberculosis</name>
    <dbReference type="NCBI Taxonomy" id="633"/>
    <lineage>
        <taxon>Bacteria</taxon>
        <taxon>Pseudomonadati</taxon>
        <taxon>Pseudomonadota</taxon>
        <taxon>Gammaproteobacteria</taxon>
        <taxon>Enterobacterales</taxon>
        <taxon>Yersiniaceae</taxon>
        <taxon>Yersinia</taxon>
    </lineage>
</organism>
<protein>
    <submittedName>
        <fullName evidence="1">Uncharacterized protein</fullName>
    </submittedName>
</protein>
<accession>A0A380QAN2</accession>
<dbReference type="EMBL" id="UHJC01000001">
    <property type="protein sequence ID" value="SUP83811.1"/>
    <property type="molecule type" value="Genomic_DNA"/>
</dbReference>
<gene>
    <name evidence="1" type="ORF">NCTC8580_02727</name>
</gene>
<dbReference type="Proteomes" id="UP000255087">
    <property type="component" value="Unassembled WGS sequence"/>
</dbReference>
<name>A0A380QAN2_YERPU</name>
<evidence type="ECO:0000313" key="2">
    <source>
        <dbReference type="Proteomes" id="UP000255087"/>
    </source>
</evidence>
<reference evidence="1 2" key="1">
    <citation type="submission" date="2018-06" db="EMBL/GenBank/DDBJ databases">
        <authorList>
            <consortium name="Pathogen Informatics"/>
            <person name="Doyle S."/>
        </authorList>
    </citation>
    <scope>NUCLEOTIDE SEQUENCE [LARGE SCALE GENOMIC DNA]</scope>
    <source>
        <strain evidence="1 2">NCTC8580</strain>
    </source>
</reference>
<sequence>MIKIITAATVERDNCGFWTHPDYFDTEEGPACYWLRPIECDPEALAAHFDKCYAEAFKTEYLIAERDAALNTCSLIAEVLGITGAVAGDTIARVQQLVSENSVMLKLLTDISENHSEFVDEGDGYMCASIPLDYVSEINMYVSRDVNAENPFPATDAAINEIKAQGVDEFIDGDLRSVCLSMGWDTNSSAYLVQQLLREFAASLRGE</sequence>
<dbReference type="RefSeq" id="WP_258841117.1">
    <property type="nucleotide sequence ID" value="NZ_UHJC01000001.1"/>
</dbReference>
<dbReference type="AlphaFoldDB" id="A0A380QAN2"/>
<proteinExistence type="predicted"/>